<gene>
    <name evidence="3" type="ORF">FSARC_12520</name>
</gene>
<comment type="caution">
    <text evidence="3">The sequence shown here is derived from an EMBL/GenBank/DDBJ whole genome shotgun (WGS) entry which is preliminary data.</text>
</comment>
<feature type="region of interest" description="Disordered" evidence="1">
    <location>
        <begin position="62"/>
        <end position="82"/>
    </location>
</feature>
<proteinExistence type="predicted"/>
<evidence type="ECO:0000256" key="2">
    <source>
        <dbReference type="SAM" id="SignalP"/>
    </source>
</evidence>
<accession>A0A8H4T7W7</accession>
<evidence type="ECO:0008006" key="5">
    <source>
        <dbReference type="Google" id="ProtNLM"/>
    </source>
</evidence>
<dbReference type="EMBL" id="JABEXW010000860">
    <property type="protein sequence ID" value="KAF4952941.1"/>
    <property type="molecule type" value="Genomic_DNA"/>
</dbReference>
<protein>
    <recommendedName>
        <fullName evidence="5">Secreted protein</fullName>
    </recommendedName>
</protein>
<evidence type="ECO:0000313" key="3">
    <source>
        <dbReference type="EMBL" id="KAF4952941.1"/>
    </source>
</evidence>
<evidence type="ECO:0000313" key="4">
    <source>
        <dbReference type="Proteomes" id="UP000622797"/>
    </source>
</evidence>
<name>A0A8H4T7W7_9HYPO</name>
<sequence length="149" mass="16508">MKSTTVALALALQLGSVLALYDNYANAESFPPNVSVDADDAGHHYPLDTPLDYSQGQEWVTKTRESVQKPNQTESGKSEESVVFNGLMQEISKLVDEKPGKVRLTDDEKLTGHTEPTEYPFYTPPPMAEEDEENKENKNETKGSDEASK</sequence>
<feature type="chain" id="PRO_5034576531" description="Secreted protein" evidence="2">
    <location>
        <begin position="20"/>
        <end position="149"/>
    </location>
</feature>
<reference evidence="3" key="2">
    <citation type="submission" date="2020-05" db="EMBL/GenBank/DDBJ databases">
        <authorList>
            <person name="Kim H.-S."/>
            <person name="Proctor R.H."/>
            <person name="Brown D.W."/>
        </authorList>
    </citation>
    <scope>NUCLEOTIDE SEQUENCE</scope>
    <source>
        <strain evidence="3">NRRL 20472</strain>
    </source>
</reference>
<feature type="signal peptide" evidence="2">
    <location>
        <begin position="1"/>
        <end position="19"/>
    </location>
</feature>
<feature type="compositionally biased region" description="Basic and acidic residues" evidence="1">
    <location>
        <begin position="135"/>
        <end position="149"/>
    </location>
</feature>
<evidence type="ECO:0000256" key="1">
    <source>
        <dbReference type="SAM" id="MobiDB-lite"/>
    </source>
</evidence>
<feature type="region of interest" description="Disordered" evidence="1">
    <location>
        <begin position="98"/>
        <end position="149"/>
    </location>
</feature>
<reference evidence="3" key="1">
    <citation type="journal article" date="2020" name="BMC Genomics">
        <title>Correction to: Identification and distribution of gene clusters required for synthesis of sphingolipid metabolism inhibitors in diverse species of the filamentous fungus Fusarium.</title>
        <authorList>
            <person name="Kim H.S."/>
            <person name="Lohmar J.M."/>
            <person name="Busman M."/>
            <person name="Brown D.W."/>
            <person name="Naumann T.A."/>
            <person name="Divon H.H."/>
            <person name="Lysoe E."/>
            <person name="Uhlig S."/>
            <person name="Proctor R.H."/>
        </authorList>
    </citation>
    <scope>NUCLEOTIDE SEQUENCE</scope>
    <source>
        <strain evidence="3">NRRL 20472</strain>
    </source>
</reference>
<keyword evidence="2" id="KW-0732">Signal</keyword>
<dbReference type="Proteomes" id="UP000622797">
    <property type="component" value="Unassembled WGS sequence"/>
</dbReference>
<keyword evidence="4" id="KW-1185">Reference proteome</keyword>
<dbReference type="AlphaFoldDB" id="A0A8H4T7W7"/>
<feature type="compositionally biased region" description="Basic and acidic residues" evidence="1">
    <location>
        <begin position="98"/>
        <end position="116"/>
    </location>
</feature>
<organism evidence="3 4">
    <name type="scientific">Fusarium sarcochroum</name>
    <dbReference type="NCBI Taxonomy" id="1208366"/>
    <lineage>
        <taxon>Eukaryota</taxon>
        <taxon>Fungi</taxon>
        <taxon>Dikarya</taxon>
        <taxon>Ascomycota</taxon>
        <taxon>Pezizomycotina</taxon>
        <taxon>Sordariomycetes</taxon>
        <taxon>Hypocreomycetidae</taxon>
        <taxon>Hypocreales</taxon>
        <taxon>Nectriaceae</taxon>
        <taxon>Fusarium</taxon>
        <taxon>Fusarium lateritium species complex</taxon>
    </lineage>
</organism>